<feature type="region of interest" description="Disordered" evidence="8">
    <location>
        <begin position="79"/>
        <end position="167"/>
    </location>
</feature>
<dbReference type="STRING" id="1305764.R9P6E1"/>
<dbReference type="AlphaFoldDB" id="R9P6E1"/>
<comment type="subcellular location">
    <subcellularLocation>
        <location evidence="1">Endoplasmic reticulum membrane</location>
        <topology evidence="1">Multi-pass membrane protein</topology>
    </subcellularLocation>
</comment>
<dbReference type="CDD" id="cd03388">
    <property type="entry name" value="PAP2_SPPase1"/>
    <property type="match status" value="1"/>
</dbReference>
<dbReference type="SMART" id="SM00014">
    <property type="entry name" value="acidPPc"/>
    <property type="match status" value="1"/>
</dbReference>
<evidence type="ECO:0000256" key="2">
    <source>
        <dbReference type="ARBA" id="ARBA00022692"/>
    </source>
</evidence>
<evidence type="ECO:0000256" key="4">
    <source>
        <dbReference type="ARBA" id="ARBA00022824"/>
    </source>
</evidence>
<keyword evidence="6 9" id="KW-0472">Membrane</keyword>
<feature type="compositionally biased region" description="Polar residues" evidence="8">
    <location>
        <begin position="135"/>
        <end position="153"/>
    </location>
</feature>
<evidence type="ECO:0000256" key="6">
    <source>
        <dbReference type="ARBA" id="ARBA00023136"/>
    </source>
</evidence>
<dbReference type="PANTHER" id="PTHR14969">
    <property type="entry name" value="SPHINGOSINE-1-PHOSPHATE PHOSPHOHYDROLASE"/>
    <property type="match status" value="1"/>
</dbReference>
<dbReference type="GeneID" id="24106541"/>
<evidence type="ECO:0000259" key="10">
    <source>
        <dbReference type="SMART" id="SM00014"/>
    </source>
</evidence>
<evidence type="ECO:0000256" key="5">
    <source>
        <dbReference type="ARBA" id="ARBA00022989"/>
    </source>
</evidence>
<name>R9P6E1_PSEHS</name>
<evidence type="ECO:0000313" key="12">
    <source>
        <dbReference type="Proteomes" id="UP000014071"/>
    </source>
</evidence>
<dbReference type="GO" id="GO:0005789">
    <property type="term" value="C:endoplasmic reticulum membrane"/>
    <property type="evidence" value="ECO:0007669"/>
    <property type="project" value="UniProtKB-SubCell"/>
</dbReference>
<evidence type="ECO:0000256" key="3">
    <source>
        <dbReference type="ARBA" id="ARBA00022801"/>
    </source>
</evidence>
<feature type="transmembrane region" description="Helical" evidence="9">
    <location>
        <begin position="517"/>
        <end position="534"/>
    </location>
</feature>
<protein>
    <recommendedName>
        <fullName evidence="10">Phosphatidic acid phosphatase type 2/haloperoxidase domain-containing protein</fullName>
    </recommendedName>
</protein>
<feature type="compositionally biased region" description="Polar residues" evidence="8">
    <location>
        <begin position="597"/>
        <end position="614"/>
    </location>
</feature>
<organism evidence="11 12">
    <name type="scientific">Pseudozyma hubeiensis (strain SY62)</name>
    <name type="common">Yeast</name>
    <dbReference type="NCBI Taxonomy" id="1305764"/>
    <lineage>
        <taxon>Eukaryota</taxon>
        <taxon>Fungi</taxon>
        <taxon>Dikarya</taxon>
        <taxon>Basidiomycota</taxon>
        <taxon>Ustilaginomycotina</taxon>
        <taxon>Ustilaginomycetes</taxon>
        <taxon>Ustilaginales</taxon>
        <taxon>Ustilaginaceae</taxon>
        <taxon>Pseudozyma</taxon>
    </lineage>
</organism>
<evidence type="ECO:0000256" key="7">
    <source>
        <dbReference type="ARBA" id="ARBA00038324"/>
    </source>
</evidence>
<dbReference type="InterPro" id="IPR000326">
    <property type="entry name" value="PAP2/HPO"/>
</dbReference>
<dbReference type="OrthoDB" id="301434at2759"/>
<evidence type="ECO:0000256" key="8">
    <source>
        <dbReference type="SAM" id="MobiDB-lite"/>
    </source>
</evidence>
<dbReference type="SUPFAM" id="SSF48317">
    <property type="entry name" value="Acid phosphatase/Vanadium-dependent haloperoxidase"/>
    <property type="match status" value="1"/>
</dbReference>
<comment type="similarity">
    <text evidence="7">Belongs to the type 2 lipid phosphate phosphatase family.</text>
</comment>
<keyword evidence="5 9" id="KW-1133">Transmembrane helix</keyword>
<feature type="transmembrane region" description="Helical" evidence="9">
    <location>
        <begin position="415"/>
        <end position="433"/>
    </location>
</feature>
<evidence type="ECO:0000256" key="1">
    <source>
        <dbReference type="ARBA" id="ARBA00004477"/>
    </source>
</evidence>
<reference evidence="12" key="1">
    <citation type="journal article" date="2013" name="Genome Announc.">
        <title>Draft genome sequence of the basidiomycetous yeast-like fungus Pseudozyma hubeiensis SY62, which produces an abundant amount of the biosurfactant mannosylerythritol lipids.</title>
        <authorList>
            <person name="Konishi M."/>
            <person name="Hatada Y."/>
            <person name="Horiuchi J."/>
        </authorList>
    </citation>
    <scope>NUCLEOTIDE SEQUENCE [LARGE SCALE GENOMIC DNA]</scope>
    <source>
        <strain evidence="12">SY62</strain>
    </source>
</reference>
<feature type="domain" description="Phosphatidic acid phosphatase type 2/haloperoxidase" evidence="10">
    <location>
        <begin position="276"/>
        <end position="400"/>
    </location>
</feature>
<feature type="region of interest" description="Disordered" evidence="8">
    <location>
        <begin position="594"/>
        <end position="671"/>
    </location>
</feature>
<dbReference type="Proteomes" id="UP000014071">
    <property type="component" value="Unassembled WGS sequence"/>
</dbReference>
<dbReference type="HOGENOM" id="CLU_019266_1_0_1"/>
<proteinExistence type="inferred from homology"/>
<feature type="transmembrane region" description="Helical" evidence="9">
    <location>
        <begin position="246"/>
        <end position="270"/>
    </location>
</feature>
<evidence type="ECO:0000256" key="9">
    <source>
        <dbReference type="SAM" id="Phobius"/>
    </source>
</evidence>
<keyword evidence="4" id="KW-0256">Endoplasmic reticulum</keyword>
<gene>
    <name evidence="11" type="ORF">PHSY_001240</name>
</gene>
<dbReference type="InterPro" id="IPR036938">
    <property type="entry name" value="PAP2/HPO_sf"/>
</dbReference>
<keyword evidence="2 9" id="KW-0812">Transmembrane</keyword>
<sequence>MVGGPKVETVSVSRWKGSCKGYNANQDLRLLENVDRAGCIEKQRRRGLSLLCSPKANRYRCRLAQTRLADGFDTIQEELRVGRPSTSSNLHQRRAPAAREASSSSVEEDRKISGSQINHTISPSSSSTPASSKSNRPALSVNTDHSTQPTDGTLQKHKRGHVQKHEKIERIGLLRGSSYVKSNDKDSVGEHELTTSIGLQDDAVYDAYLPRPIAFLRRCIVAILRREAPLHERHQRLVRRPWLDRYFVNTSLLGTHSFFLVFLPMVFWLGSPRFGRGLINVLAFGVYLSSAIKDLFCVPRPYSPPVTRLTVGTHHLEYGFPSTHSTNSVSIALYIYLWVRKMREAADPSDSSLFDSYLWEAGLLFYATSVVYGRIYAGMHSVIDCIAGSALGAGITAVQWTFFDHIEQFVKVNSWGVPAVIVPAGLLMVSVHPQPVDDCPCFEDAIAFVSVAMGVALARWCLRFGVVLHTDPLLHPFSTFFDPAAEYSTVNTTATTSGTPLIQIPVAGAAEIWIKRGLVMAIGLVNVLLLRVIVKTACKVILPPTFRLVDQLIGFSLPRRHYTPASDYNKIPLADLSAVPSVIDLPSQIIVTDESGKQQTIQSPILSPTSSSRRGSADVRNGAAIGGGAFSPSLLGRSPLHSPIPSRTPSPNPLEMRRSLASTGKSPKKKIQFTIGGGAADETDADSTPDTATDLPIPLTQSRAHPNFIPPDEQLARNLAADIKGSTPKDVEQQVKHYDADVLTKVIVYTNIGLFSAGFIPALFQHLGLC</sequence>
<accession>R9P6E1</accession>
<dbReference type="GO" id="GO:0042392">
    <property type="term" value="F:sphingosine-1-phosphate phosphatase activity"/>
    <property type="evidence" value="ECO:0007669"/>
    <property type="project" value="TreeGrafter"/>
</dbReference>
<dbReference type="Pfam" id="PF01569">
    <property type="entry name" value="PAP2"/>
    <property type="match status" value="1"/>
</dbReference>
<evidence type="ECO:0000313" key="11">
    <source>
        <dbReference type="EMBL" id="GAC93675.1"/>
    </source>
</evidence>
<dbReference type="RefSeq" id="XP_012187262.1">
    <property type="nucleotide sequence ID" value="XM_012331872.1"/>
</dbReference>
<dbReference type="eggNOG" id="KOG2822">
    <property type="taxonomic scope" value="Eukaryota"/>
</dbReference>
<keyword evidence="3" id="KW-0378">Hydrolase</keyword>
<keyword evidence="12" id="KW-1185">Reference proteome</keyword>
<feature type="transmembrane region" description="Helical" evidence="9">
    <location>
        <begin position="445"/>
        <end position="462"/>
    </location>
</feature>
<dbReference type="Gene3D" id="1.20.144.10">
    <property type="entry name" value="Phosphatidic acid phosphatase type 2/haloperoxidase"/>
    <property type="match status" value="1"/>
</dbReference>
<feature type="compositionally biased region" description="Low complexity" evidence="8">
    <location>
        <begin position="122"/>
        <end position="134"/>
    </location>
</feature>
<feature type="transmembrane region" description="Helical" evidence="9">
    <location>
        <begin position="381"/>
        <end position="403"/>
    </location>
</feature>
<feature type="transmembrane region" description="Helical" evidence="9">
    <location>
        <begin position="357"/>
        <end position="375"/>
    </location>
</feature>
<dbReference type="EMBL" id="DF238778">
    <property type="protein sequence ID" value="GAC93675.1"/>
    <property type="molecule type" value="Genomic_DNA"/>
</dbReference>
<dbReference type="PANTHER" id="PTHR14969:SF28">
    <property type="entry name" value="DIHYDROSPHINGOSINE 1-PHOSPHATE PHOSPHATASE LCB3-RELATED"/>
    <property type="match status" value="1"/>
</dbReference>